<evidence type="ECO:0000256" key="5">
    <source>
        <dbReference type="ARBA" id="ARBA00023065"/>
    </source>
</evidence>
<feature type="transmembrane region" description="Helical" evidence="10">
    <location>
        <begin position="441"/>
        <end position="465"/>
    </location>
</feature>
<evidence type="ECO:0000256" key="4">
    <source>
        <dbReference type="ARBA" id="ARBA00022989"/>
    </source>
</evidence>
<comment type="subcellular location">
    <subcellularLocation>
        <location evidence="1">Membrane</location>
        <topology evidence="1">Multi-pass membrane protein</topology>
    </subcellularLocation>
</comment>
<feature type="transmembrane region" description="Helical" evidence="10">
    <location>
        <begin position="283"/>
        <end position="304"/>
    </location>
</feature>
<dbReference type="PANTHER" id="PTHR11003:SF312">
    <property type="entry name" value="POTASSIUM CHANNEL DOMAIN-CONTAINING PROTEIN"/>
    <property type="match status" value="1"/>
</dbReference>
<feature type="region of interest" description="Disordered" evidence="9">
    <location>
        <begin position="717"/>
        <end position="792"/>
    </location>
</feature>
<feature type="compositionally biased region" description="Basic and acidic residues" evidence="9">
    <location>
        <begin position="778"/>
        <end position="792"/>
    </location>
</feature>
<evidence type="ECO:0000256" key="6">
    <source>
        <dbReference type="ARBA" id="ARBA00023136"/>
    </source>
</evidence>
<dbReference type="InterPro" id="IPR013099">
    <property type="entry name" value="K_chnl_dom"/>
</dbReference>
<feature type="compositionally biased region" description="Acidic residues" evidence="9">
    <location>
        <begin position="764"/>
        <end position="777"/>
    </location>
</feature>
<proteinExistence type="inferred from homology"/>
<dbReference type="SUPFAM" id="SSF81324">
    <property type="entry name" value="Voltage-gated potassium channels"/>
    <property type="match status" value="2"/>
</dbReference>
<feature type="compositionally biased region" description="Basic and acidic residues" evidence="9">
    <location>
        <begin position="717"/>
        <end position="726"/>
    </location>
</feature>
<evidence type="ECO:0000313" key="13">
    <source>
        <dbReference type="Proteomes" id="UP001303046"/>
    </source>
</evidence>
<evidence type="ECO:0000256" key="1">
    <source>
        <dbReference type="ARBA" id="ARBA00004141"/>
    </source>
</evidence>
<name>A0ABR1DIH2_NECAM</name>
<feature type="compositionally biased region" description="Basic residues" evidence="9">
    <location>
        <begin position="732"/>
        <end position="746"/>
    </location>
</feature>
<evidence type="ECO:0000256" key="8">
    <source>
        <dbReference type="RuleBase" id="RU003857"/>
    </source>
</evidence>
<evidence type="ECO:0000256" key="7">
    <source>
        <dbReference type="ARBA" id="ARBA00023303"/>
    </source>
</evidence>
<keyword evidence="3 8" id="KW-0812">Transmembrane</keyword>
<dbReference type="Pfam" id="PF07885">
    <property type="entry name" value="Ion_trans_2"/>
    <property type="match status" value="2"/>
</dbReference>
<feature type="compositionally biased region" description="Basic and acidic residues" evidence="9">
    <location>
        <begin position="824"/>
        <end position="837"/>
    </location>
</feature>
<evidence type="ECO:0000256" key="3">
    <source>
        <dbReference type="ARBA" id="ARBA00022692"/>
    </source>
</evidence>
<gene>
    <name evidence="12" type="primary">Necator_chrIV.g15619</name>
    <name evidence="12" type="ORF">RB195_002324</name>
</gene>
<evidence type="ECO:0000259" key="11">
    <source>
        <dbReference type="Pfam" id="PF07885"/>
    </source>
</evidence>
<feature type="transmembrane region" description="Helical" evidence="10">
    <location>
        <begin position="413"/>
        <end position="434"/>
    </location>
</feature>
<dbReference type="InterPro" id="IPR003280">
    <property type="entry name" value="2pore_dom_K_chnl"/>
</dbReference>
<feature type="region of interest" description="Disordered" evidence="9">
    <location>
        <begin position="30"/>
        <end position="59"/>
    </location>
</feature>
<reference evidence="12 13" key="1">
    <citation type="submission" date="2023-08" db="EMBL/GenBank/DDBJ databases">
        <title>A Necator americanus chromosomal reference genome.</title>
        <authorList>
            <person name="Ilik V."/>
            <person name="Petrzelkova K.J."/>
            <person name="Pardy F."/>
            <person name="Fuh T."/>
            <person name="Niatou-Singa F.S."/>
            <person name="Gouil Q."/>
            <person name="Baker L."/>
            <person name="Ritchie M.E."/>
            <person name="Jex A.R."/>
            <person name="Gazzola D."/>
            <person name="Li H."/>
            <person name="Toshio Fujiwara R."/>
            <person name="Zhan B."/>
            <person name="Aroian R.V."/>
            <person name="Pafco B."/>
            <person name="Schwarz E.M."/>
        </authorList>
    </citation>
    <scope>NUCLEOTIDE SEQUENCE [LARGE SCALE GENOMIC DNA]</scope>
    <source>
        <strain evidence="12 13">Aroian</strain>
        <tissue evidence="12">Whole animal</tissue>
    </source>
</reference>
<dbReference type="PANTHER" id="PTHR11003">
    <property type="entry name" value="POTASSIUM CHANNEL, SUBFAMILY K"/>
    <property type="match status" value="1"/>
</dbReference>
<feature type="transmembrane region" description="Helical" evidence="10">
    <location>
        <begin position="389"/>
        <end position="407"/>
    </location>
</feature>
<dbReference type="Proteomes" id="UP001303046">
    <property type="component" value="Unassembled WGS sequence"/>
</dbReference>
<dbReference type="PRINTS" id="PR01333">
    <property type="entry name" value="2POREKCHANEL"/>
</dbReference>
<keyword evidence="4 10" id="KW-1133">Transmembrane helix</keyword>
<feature type="domain" description="Potassium channel" evidence="11">
    <location>
        <begin position="253"/>
        <end position="312"/>
    </location>
</feature>
<protein>
    <recommendedName>
        <fullName evidence="11">Potassium channel domain-containing protein</fullName>
    </recommendedName>
</protein>
<organism evidence="12 13">
    <name type="scientific">Necator americanus</name>
    <name type="common">Human hookworm</name>
    <dbReference type="NCBI Taxonomy" id="51031"/>
    <lineage>
        <taxon>Eukaryota</taxon>
        <taxon>Metazoa</taxon>
        <taxon>Ecdysozoa</taxon>
        <taxon>Nematoda</taxon>
        <taxon>Chromadorea</taxon>
        <taxon>Rhabditida</taxon>
        <taxon>Rhabditina</taxon>
        <taxon>Rhabditomorpha</taxon>
        <taxon>Strongyloidea</taxon>
        <taxon>Ancylostomatidae</taxon>
        <taxon>Bunostominae</taxon>
        <taxon>Necator</taxon>
    </lineage>
</organism>
<keyword evidence="13" id="KW-1185">Reference proteome</keyword>
<comment type="similarity">
    <text evidence="8">Belongs to the two pore domain potassium channel (TC 1.A.1.8) family.</text>
</comment>
<feature type="compositionally biased region" description="Polar residues" evidence="9">
    <location>
        <begin position="747"/>
        <end position="757"/>
    </location>
</feature>
<keyword evidence="7 8" id="KW-0407">Ion channel</keyword>
<evidence type="ECO:0000313" key="12">
    <source>
        <dbReference type="EMBL" id="KAK6750269.1"/>
    </source>
</evidence>
<keyword evidence="5 8" id="KW-0406">Ion transport</keyword>
<feature type="region of interest" description="Disordered" evidence="9">
    <location>
        <begin position="805"/>
        <end position="837"/>
    </location>
</feature>
<dbReference type="EMBL" id="JAVFWL010000004">
    <property type="protein sequence ID" value="KAK6750269.1"/>
    <property type="molecule type" value="Genomic_DNA"/>
</dbReference>
<keyword evidence="2 8" id="KW-0813">Transport</keyword>
<sequence length="837" mass="94219">MAWVDAERQIQSSHKDLTFEDSCERGCPQSGVLEPGVGIEMEPSPSEASSGPNSISTAISTGPHRAQLLTRPHRAASRFDGTINVASLQQRSLFRCVTQLLSSICPQLIEGASRSSDWTHSVMIRFHEGEGESALEHDFPRTISSSQPEPPKTCMERFRTLYKRYHIKHLFPLFFIMFYMGIGSVIFYLLESSTDQSAKNEQYQTYIRERELLRRRMDEILSDRAARRREVRRRFIDDAVEHFQEKLGFSVSNESQWSLMSAMYYSGTLFTTIGYGDIACVTVAGRILTVIYSCIGIPLMLITLNDLGKFLYNNINGCVKNIEDFGAYLGVFRVCAKRIQKADEVDMVERGETHTGEISSLASEIGSLPSIGDIEEPGEPKLPRMSVKVALGITISWIFFCSALFGLWEDWTYAESCYFMYISLSTIGLGDISVARRDMMVLCFVFVIVGLSLVSMSINVVQVALEDFYINLMMKIIIEYQEKMAAGGDQMGASVGMMRMWGGNKTAKYLMPLLSKEKKRVAMEKVEQEAQSKGLEIPPILTDLDDKTGMPKLFNFEHSNEDEPPPPELEQMVQKQVMLEEANEIPIFLAHETACQTDTLETSDKMEQTVDKVVEDTSCQTEEGKVSSQESETQTEAKDGYNVETQTFSVETVDKEVLTTLSPLLDALCQTESSVTMDQISQTNQADQVDVETSTELETKSVRIQTPCPIIEHKTIQTEDLEDRKSPSKMSSAKKRIRRAFAKSKPTRSAVTDTPSMSEWKDVSEEENATPEEELSEESLHWDPVDGMHAEKQLPVATLASMFDRNVTPDRAKSKDKRKSLTTFKKEGDSRTRTSSR</sequence>
<feature type="compositionally biased region" description="Polar residues" evidence="9">
    <location>
        <begin position="46"/>
        <end position="59"/>
    </location>
</feature>
<dbReference type="Gene3D" id="1.10.287.70">
    <property type="match status" value="1"/>
</dbReference>
<keyword evidence="6 10" id="KW-0472">Membrane</keyword>
<accession>A0ABR1DIH2</accession>
<evidence type="ECO:0000256" key="10">
    <source>
        <dbReference type="SAM" id="Phobius"/>
    </source>
</evidence>
<feature type="transmembrane region" description="Helical" evidence="10">
    <location>
        <begin position="170"/>
        <end position="190"/>
    </location>
</feature>
<comment type="caution">
    <text evidence="12">The sequence shown here is derived from an EMBL/GenBank/DDBJ whole genome shotgun (WGS) entry which is preliminary data.</text>
</comment>
<evidence type="ECO:0000256" key="9">
    <source>
        <dbReference type="SAM" id="MobiDB-lite"/>
    </source>
</evidence>
<evidence type="ECO:0000256" key="2">
    <source>
        <dbReference type="ARBA" id="ARBA00022448"/>
    </source>
</evidence>
<feature type="domain" description="Potassium channel" evidence="11">
    <location>
        <begin position="393"/>
        <end position="465"/>
    </location>
</feature>